<keyword evidence="4" id="KW-0812">Transmembrane</keyword>
<dbReference type="RefSeq" id="WP_104057200.1">
    <property type="nucleotide sequence ID" value="NZ_PREZ01000002.1"/>
</dbReference>
<keyword evidence="4" id="KW-1133">Transmembrane helix</keyword>
<dbReference type="PANTHER" id="PTHR30061">
    <property type="entry name" value="MALTOSE-BINDING PERIPLASMIC PROTEIN"/>
    <property type="match status" value="1"/>
</dbReference>
<dbReference type="EMBL" id="PREZ01000002">
    <property type="protein sequence ID" value="PPA71711.1"/>
    <property type="molecule type" value="Genomic_DNA"/>
</dbReference>
<keyword evidence="2" id="KW-0813">Transport</keyword>
<dbReference type="SUPFAM" id="SSF53850">
    <property type="entry name" value="Periplasmic binding protein-like II"/>
    <property type="match status" value="1"/>
</dbReference>
<dbReference type="GO" id="GO:1901982">
    <property type="term" value="F:maltose binding"/>
    <property type="evidence" value="ECO:0007669"/>
    <property type="project" value="TreeGrafter"/>
</dbReference>
<comment type="similarity">
    <text evidence="1">Belongs to the bacterial solute-binding protein 1 family.</text>
</comment>
<dbReference type="PROSITE" id="PS01037">
    <property type="entry name" value="SBP_BACTERIAL_1"/>
    <property type="match status" value="1"/>
</dbReference>
<dbReference type="GO" id="GO:0042956">
    <property type="term" value="P:maltodextrin transmembrane transport"/>
    <property type="evidence" value="ECO:0007669"/>
    <property type="project" value="TreeGrafter"/>
</dbReference>
<dbReference type="GO" id="GO:0055085">
    <property type="term" value="P:transmembrane transport"/>
    <property type="evidence" value="ECO:0007669"/>
    <property type="project" value="InterPro"/>
</dbReference>
<organism evidence="5 6">
    <name type="scientific">Jeotgalibacillus proteolyticus</name>
    <dbReference type="NCBI Taxonomy" id="2082395"/>
    <lineage>
        <taxon>Bacteria</taxon>
        <taxon>Bacillati</taxon>
        <taxon>Bacillota</taxon>
        <taxon>Bacilli</taxon>
        <taxon>Bacillales</taxon>
        <taxon>Caryophanaceae</taxon>
        <taxon>Jeotgalibacillus</taxon>
    </lineage>
</organism>
<proteinExistence type="inferred from homology"/>
<name>A0A2S5GFM0_9BACL</name>
<keyword evidence="4" id="KW-0472">Membrane</keyword>
<dbReference type="GO" id="GO:0055052">
    <property type="term" value="C:ATP-binding cassette (ABC) transporter complex, substrate-binding subunit-containing"/>
    <property type="evidence" value="ECO:0007669"/>
    <property type="project" value="TreeGrafter"/>
</dbReference>
<gene>
    <name evidence="5" type="ORF">C4B60_06570</name>
</gene>
<keyword evidence="6" id="KW-1185">Reference proteome</keyword>
<comment type="caution">
    <text evidence="5">The sequence shown here is derived from an EMBL/GenBank/DDBJ whole genome shotgun (WGS) entry which is preliminary data.</text>
</comment>
<dbReference type="InterPro" id="IPR006059">
    <property type="entry name" value="SBP"/>
</dbReference>
<dbReference type="PANTHER" id="PTHR30061:SF50">
    <property type="entry name" value="MALTOSE_MALTODEXTRIN-BINDING PERIPLASMIC PROTEIN"/>
    <property type="match status" value="1"/>
</dbReference>
<evidence type="ECO:0000256" key="4">
    <source>
        <dbReference type="SAM" id="Phobius"/>
    </source>
</evidence>
<evidence type="ECO:0000313" key="5">
    <source>
        <dbReference type="EMBL" id="PPA71711.1"/>
    </source>
</evidence>
<sequence length="443" mass="49115">MNNRSIVTLLIVILIGSIGLGFILSVTASRERVELTELTTENQVVLTFWRNYGNPAENLAYEKLVQTFEKENPSIKIEMNSIEYGDYELRLRTEIAAGKPPDIMSIDSPNLALYARTDAIRSLNSYMKQDGVYDDLPESVLQGLTYNGEVFLSPVVSSGTALFYNKHLFKEANLPYPSADPSDPITWEEVVEAAKKINDPEEGIIGIDPAEGFSGGESAAYFKLPILWQFGADVLSPDGKTADGYLNSPKAIEALQFYQNLYHKEKVAAIEMPYEAFERGLLGMTILGSWALENLGNSSQHFKLGEDFGVAALPKGEFQVVPNGGWSLGISSKSAHPDEAWAFIEYISSFEGMETYVELTGDIPARHSVAAAFPEFYRYPKNIFLEQEKSVSKNRPVTPAYPIVSSTIKTLFEDIGIRNQDVKESADRAVRTIDNGIENLSNE</sequence>
<dbReference type="Pfam" id="PF01547">
    <property type="entry name" value="SBP_bac_1"/>
    <property type="match status" value="1"/>
</dbReference>
<dbReference type="CDD" id="cd13585">
    <property type="entry name" value="PBP2_TMBP_like"/>
    <property type="match status" value="1"/>
</dbReference>
<evidence type="ECO:0000256" key="2">
    <source>
        <dbReference type="ARBA" id="ARBA00022448"/>
    </source>
</evidence>
<dbReference type="OrthoDB" id="9795467at2"/>
<evidence type="ECO:0000313" key="6">
    <source>
        <dbReference type="Proteomes" id="UP000239047"/>
    </source>
</evidence>
<dbReference type="GO" id="GO:0015768">
    <property type="term" value="P:maltose transport"/>
    <property type="evidence" value="ECO:0007669"/>
    <property type="project" value="TreeGrafter"/>
</dbReference>
<dbReference type="Gene3D" id="3.40.190.10">
    <property type="entry name" value="Periplasmic binding protein-like II"/>
    <property type="match status" value="1"/>
</dbReference>
<dbReference type="Proteomes" id="UP000239047">
    <property type="component" value="Unassembled WGS sequence"/>
</dbReference>
<dbReference type="AlphaFoldDB" id="A0A2S5GFM0"/>
<feature type="transmembrane region" description="Helical" evidence="4">
    <location>
        <begin position="6"/>
        <end position="26"/>
    </location>
</feature>
<accession>A0A2S5GFM0</accession>
<protein>
    <submittedName>
        <fullName evidence="5">ABC transporter substrate-binding protein</fullName>
    </submittedName>
</protein>
<evidence type="ECO:0000256" key="3">
    <source>
        <dbReference type="ARBA" id="ARBA00022729"/>
    </source>
</evidence>
<reference evidence="5 6" key="1">
    <citation type="submission" date="2018-02" db="EMBL/GenBank/DDBJ databases">
        <title>Jeotgalibacillus proteolyticum sp. nov. a protease producing bacterium isolated from ocean sediments of Laizhou Bay.</title>
        <authorList>
            <person name="Li Y."/>
        </authorList>
    </citation>
    <scope>NUCLEOTIDE SEQUENCE [LARGE SCALE GENOMIC DNA]</scope>
    <source>
        <strain evidence="5 6">22-7</strain>
    </source>
</reference>
<evidence type="ECO:0000256" key="1">
    <source>
        <dbReference type="ARBA" id="ARBA00008520"/>
    </source>
</evidence>
<dbReference type="InterPro" id="IPR006061">
    <property type="entry name" value="SBP_1_CS"/>
</dbReference>
<keyword evidence="3" id="KW-0732">Signal</keyword>